<evidence type="ECO:0000313" key="3">
    <source>
        <dbReference type="Proteomes" id="UP000247810"/>
    </source>
</evidence>
<organism evidence="2 3">
    <name type="scientific">Aspergillus ellipticus CBS 707.79</name>
    <dbReference type="NCBI Taxonomy" id="1448320"/>
    <lineage>
        <taxon>Eukaryota</taxon>
        <taxon>Fungi</taxon>
        <taxon>Dikarya</taxon>
        <taxon>Ascomycota</taxon>
        <taxon>Pezizomycotina</taxon>
        <taxon>Eurotiomycetes</taxon>
        <taxon>Eurotiomycetidae</taxon>
        <taxon>Eurotiales</taxon>
        <taxon>Aspergillaceae</taxon>
        <taxon>Aspergillus</taxon>
        <taxon>Aspergillus subgen. Circumdati</taxon>
    </lineage>
</organism>
<accession>A0A319EWI3</accession>
<dbReference type="AlphaFoldDB" id="A0A319EWI3"/>
<gene>
    <name evidence="2" type="ORF">BO71DRAFT_428542</name>
</gene>
<feature type="region of interest" description="Disordered" evidence="1">
    <location>
        <begin position="1"/>
        <end position="26"/>
    </location>
</feature>
<name>A0A319EWI3_9EURO</name>
<evidence type="ECO:0000313" key="2">
    <source>
        <dbReference type="EMBL" id="PYH95952.1"/>
    </source>
</evidence>
<dbReference type="EMBL" id="KZ825845">
    <property type="protein sequence ID" value="PYH95952.1"/>
    <property type="molecule type" value="Genomic_DNA"/>
</dbReference>
<keyword evidence="3" id="KW-1185">Reference proteome</keyword>
<protein>
    <submittedName>
        <fullName evidence="2">Uncharacterized protein</fullName>
    </submittedName>
</protein>
<proteinExistence type="predicted"/>
<dbReference type="Proteomes" id="UP000247810">
    <property type="component" value="Unassembled WGS sequence"/>
</dbReference>
<sequence length="152" mass="16823">MEVPKWVIRSLASPHPPPTTGREAQAYSPIRHRIVLTGEPIMAPNALGQGTVTGRAVQPGRDHSLPLRGSVRFWYGLPDMIDQHNGGCDSPESDAQSDARQISQHLNASQNTRSLLAFWSKPIEVGPQGYLVLFLIRRGSDVDDPKQNLHRM</sequence>
<dbReference type="VEuPathDB" id="FungiDB:BO71DRAFT_428542"/>
<reference evidence="2 3" key="1">
    <citation type="submission" date="2018-02" db="EMBL/GenBank/DDBJ databases">
        <title>The genomes of Aspergillus section Nigri reveals drivers in fungal speciation.</title>
        <authorList>
            <consortium name="DOE Joint Genome Institute"/>
            <person name="Vesth T.C."/>
            <person name="Nybo J."/>
            <person name="Theobald S."/>
            <person name="Brandl J."/>
            <person name="Frisvad J.C."/>
            <person name="Nielsen K.F."/>
            <person name="Lyhne E.K."/>
            <person name="Kogle M.E."/>
            <person name="Kuo A."/>
            <person name="Riley R."/>
            <person name="Clum A."/>
            <person name="Nolan M."/>
            <person name="Lipzen A."/>
            <person name="Salamov A."/>
            <person name="Henrissat B."/>
            <person name="Wiebenga A."/>
            <person name="De vries R.P."/>
            <person name="Grigoriev I.V."/>
            <person name="Mortensen U.H."/>
            <person name="Andersen M.R."/>
            <person name="Baker S.E."/>
        </authorList>
    </citation>
    <scope>NUCLEOTIDE SEQUENCE [LARGE SCALE GENOMIC DNA]</scope>
    <source>
        <strain evidence="2 3">CBS 707.79</strain>
    </source>
</reference>
<evidence type="ECO:0000256" key="1">
    <source>
        <dbReference type="SAM" id="MobiDB-lite"/>
    </source>
</evidence>